<dbReference type="InterPro" id="IPR007502">
    <property type="entry name" value="Helicase-assoc_dom"/>
</dbReference>
<feature type="compositionally biased region" description="Basic and acidic residues" evidence="6">
    <location>
        <begin position="1388"/>
        <end position="1413"/>
    </location>
</feature>
<feature type="region of interest" description="Disordered" evidence="6">
    <location>
        <begin position="1383"/>
        <end position="1426"/>
    </location>
</feature>
<keyword evidence="2" id="KW-0547">Nucleotide-binding</keyword>
<dbReference type="Proteomes" id="UP000308768">
    <property type="component" value="Unassembled WGS sequence"/>
</dbReference>
<evidence type="ECO:0000313" key="10">
    <source>
        <dbReference type="Proteomes" id="UP000308768"/>
    </source>
</evidence>
<dbReference type="Pfam" id="PF04408">
    <property type="entry name" value="WHD_HA2"/>
    <property type="match status" value="1"/>
</dbReference>
<dbReference type="Gene3D" id="3.40.50.300">
    <property type="entry name" value="P-loop containing nucleotide triphosphate hydrolases"/>
    <property type="match status" value="2"/>
</dbReference>
<dbReference type="InterPro" id="IPR011545">
    <property type="entry name" value="DEAD/DEAH_box_helicase_dom"/>
</dbReference>
<evidence type="ECO:0000256" key="1">
    <source>
        <dbReference type="ARBA" id="ARBA00012552"/>
    </source>
</evidence>
<dbReference type="OrthoDB" id="5600252at2759"/>
<dbReference type="InterPro" id="IPR002464">
    <property type="entry name" value="DNA/RNA_helicase_DEAH_CS"/>
</dbReference>
<dbReference type="SMART" id="SM00847">
    <property type="entry name" value="HA2"/>
    <property type="match status" value="1"/>
</dbReference>
<organism evidence="9 10">
    <name type="scientific">Cryomyces minteri</name>
    <dbReference type="NCBI Taxonomy" id="331657"/>
    <lineage>
        <taxon>Eukaryota</taxon>
        <taxon>Fungi</taxon>
        <taxon>Dikarya</taxon>
        <taxon>Ascomycota</taxon>
        <taxon>Pezizomycotina</taxon>
        <taxon>Dothideomycetes</taxon>
        <taxon>Dothideomycetes incertae sedis</taxon>
        <taxon>Cryomyces</taxon>
    </lineage>
</organism>
<dbReference type="EMBL" id="NAJN01000167">
    <property type="protein sequence ID" value="TKA77888.1"/>
    <property type="molecule type" value="Genomic_DNA"/>
</dbReference>
<feature type="region of interest" description="Disordered" evidence="6">
    <location>
        <begin position="19"/>
        <end position="160"/>
    </location>
</feature>
<dbReference type="CDD" id="cd18791">
    <property type="entry name" value="SF2_C_RHA"/>
    <property type="match status" value="1"/>
</dbReference>
<dbReference type="GO" id="GO:0003723">
    <property type="term" value="F:RNA binding"/>
    <property type="evidence" value="ECO:0007669"/>
    <property type="project" value="TreeGrafter"/>
</dbReference>
<feature type="compositionally biased region" description="Polar residues" evidence="6">
    <location>
        <begin position="61"/>
        <end position="75"/>
    </location>
</feature>
<feature type="compositionally biased region" description="Low complexity" evidence="6">
    <location>
        <begin position="19"/>
        <end position="28"/>
    </location>
</feature>
<keyword evidence="10" id="KW-1185">Reference proteome</keyword>
<dbReference type="GO" id="GO:1990904">
    <property type="term" value="C:ribonucleoprotein complex"/>
    <property type="evidence" value="ECO:0007669"/>
    <property type="project" value="UniProtKB-ARBA"/>
</dbReference>
<comment type="caution">
    <text evidence="9">The sequence shown here is derived from an EMBL/GenBank/DDBJ whole genome shotgun (WGS) entry which is preliminary data.</text>
</comment>
<sequence length="1426" mass="158875">MPSAIPKIDALLLPSWRNSSSFASSSKSHGTEQSKRSYSTAQTERLWEDDKAYNPALAVKGNSQTPHAQRQPNIQSSSSSSSSVQALKMQQQRSLGRGRPHRRLNTKRKSDGDLAPSSPPLKRVKDVAAAESLQHVESSEPLLDEPHVRRTYPLPTKEDYPGAPKELFTDYPIVAIHNCWTGKWSLNPTYTEQQDRSAPQGTEEKVVGDGRSKKDAYKAACTHLVSRLHTTGFLKTLFADRPTSHLDQQTLQEEADAKTDIYNYAARFGLVPQFHVEVKSFSRVKGRQGASKKLVTVSVKLEEHNIDVKASTTSMKTAEIAAAIEFKREAEKYHSARGDGSLVIAGSDVLTTDNAKQVLEFFRLENPGARFEVRTKTMHVNGVDQNISRVALDDEYIGEEVVMPTKKKAETVAELTAAVALIKRDQTLMSRYGSAHKSASGEILRPVNPVDLSVDSDAMLVMRESLYEARESGLRDEREELTSDNEFLEIRKSILRRSLTTYEAVHRSARLEERQKAYLADPELEGLRGKRNDLPMNQYRAAVLDLIGSNTYSIVVGATGSGKTTQVPQILLEDAIAKGEGAKCNIICTQPRRIAATSVAQRVAVERNEALQDTVGYHVRFDARYPAPGGSITYCTTGILLQRLQHAPDDVLNGTSHLIIDEVHERDMFIDFLLIVLKKIMQSRQKANKSVPKVVLMSATLDTELFANYFKQTSADGKALPCPHLSVPGRTFPVKEKYFNEIMSDLEASFGNELSNLLAKDPATKEYVGIEQDFSRRNAVNSPGEPLEEARESVIDWKRDRGPVTEGEQSAESYREEALVPLNLVAATISHIAQTTSGGAILAFLPGLDEIVKVNRMLREEQALGVDFNDQSKFKLSMLHSSVPREDQQEVFESVPAGCRKVILSTNIAETSVTIPDVQYVVDTGKLRDSRYDQVRRITKLQCVWVSKSNSKQRAGRAGRVQNGNYYALFSKPRYESLRAIGIPELLRSDLQATCLAVKAQAFQVPVRQFLADAIEPPSSKAVDASVTNLQALEALTENEELTPLGRLLARLPIHPSLGKMVVLGVIFRCLDPMLLLGAASEEKSLFLSPINARQEAQEIHKNYVEGTDSDHIAFINAFREIRELHEERGQNAAYSYCRQNFLHFGSFKTIDATARQIEEVLVESGLIPNTPWSQREHGELGDPELNRNSGNVGVVKALALAGLRPNLAINPGGKFFRTRNERVIQIHPSSFNHLKDRKRTAEPETAASLRRDALFTFTSLNKAADGQRLLMRDTTLLTPLMAVLFGGKLKQSNTSLNILEMDGWLPFYLRGSESPSRLAKTVLEFRKAFDRVLTSAFQSLSRLRYNDKGFLSDDPARENFAQGVVDVLSKDITRQLTGPQRTPWRAIGRDDRGGGYDGGRVADRWRPSDRPDPYQTNDWRFPLGR</sequence>
<keyword evidence="4" id="KW-0347">Helicase</keyword>
<evidence type="ECO:0000259" key="7">
    <source>
        <dbReference type="PROSITE" id="PS51192"/>
    </source>
</evidence>
<dbReference type="GO" id="GO:0003724">
    <property type="term" value="F:RNA helicase activity"/>
    <property type="evidence" value="ECO:0007669"/>
    <property type="project" value="UniProtKB-EC"/>
</dbReference>
<dbReference type="CDD" id="cd17917">
    <property type="entry name" value="DEXHc_RHA-like"/>
    <property type="match status" value="1"/>
</dbReference>
<feature type="domain" description="Helicase ATP-binding" evidence="7">
    <location>
        <begin position="544"/>
        <end position="719"/>
    </location>
</feature>
<proteinExistence type="predicted"/>
<dbReference type="InterPro" id="IPR027417">
    <property type="entry name" value="P-loop_NTPase"/>
</dbReference>
<feature type="compositionally biased region" description="Polar residues" evidence="6">
    <location>
        <begin position="84"/>
        <end position="94"/>
    </location>
</feature>
<dbReference type="SMART" id="SM00487">
    <property type="entry name" value="DEXDc"/>
    <property type="match status" value="1"/>
</dbReference>
<dbReference type="PANTHER" id="PTHR18934:SF145">
    <property type="entry name" value="ATP-DEPENDENT RNA HELICASE DHX57-RELATED"/>
    <property type="match status" value="1"/>
</dbReference>
<dbReference type="InterPro" id="IPR048333">
    <property type="entry name" value="HA2_WH"/>
</dbReference>
<feature type="domain" description="Helicase C-terminal" evidence="8">
    <location>
        <begin position="828"/>
        <end position="1002"/>
    </location>
</feature>
<evidence type="ECO:0000256" key="5">
    <source>
        <dbReference type="ARBA" id="ARBA00022840"/>
    </source>
</evidence>
<feature type="region of interest" description="Disordered" evidence="6">
    <location>
        <begin position="191"/>
        <end position="210"/>
    </location>
</feature>
<keyword evidence="3" id="KW-0378">Hydrolase</keyword>
<dbReference type="PANTHER" id="PTHR18934">
    <property type="entry name" value="ATP-DEPENDENT RNA HELICASE"/>
    <property type="match status" value="1"/>
</dbReference>
<dbReference type="PROSITE" id="PS51194">
    <property type="entry name" value="HELICASE_CTER"/>
    <property type="match status" value="1"/>
</dbReference>
<feature type="compositionally biased region" description="Polar residues" evidence="6">
    <location>
        <begin position="191"/>
        <end position="200"/>
    </location>
</feature>
<dbReference type="STRING" id="331657.A0A4U0XQK9"/>
<evidence type="ECO:0000259" key="8">
    <source>
        <dbReference type="PROSITE" id="PS51194"/>
    </source>
</evidence>
<dbReference type="InterPro" id="IPR014001">
    <property type="entry name" value="Helicase_ATP-bd"/>
</dbReference>
<gene>
    <name evidence="9" type="ORF">B0A49_01684</name>
</gene>
<evidence type="ECO:0000256" key="2">
    <source>
        <dbReference type="ARBA" id="ARBA00022741"/>
    </source>
</evidence>
<dbReference type="Pfam" id="PF00271">
    <property type="entry name" value="Helicase_C"/>
    <property type="match status" value="1"/>
</dbReference>
<protein>
    <recommendedName>
        <fullName evidence="1">RNA helicase</fullName>
        <ecNumber evidence="1">3.6.4.13</ecNumber>
    </recommendedName>
</protein>
<dbReference type="PROSITE" id="PS00690">
    <property type="entry name" value="DEAH_ATP_HELICASE"/>
    <property type="match status" value="1"/>
</dbReference>
<dbReference type="SMART" id="SM00490">
    <property type="entry name" value="HELICc"/>
    <property type="match status" value="1"/>
</dbReference>
<dbReference type="Gene3D" id="1.20.120.1080">
    <property type="match status" value="1"/>
</dbReference>
<name>A0A4U0XQK9_9PEZI</name>
<evidence type="ECO:0000313" key="9">
    <source>
        <dbReference type="EMBL" id="TKA77888.1"/>
    </source>
</evidence>
<dbReference type="PROSITE" id="PS51192">
    <property type="entry name" value="HELICASE_ATP_BIND_1"/>
    <property type="match status" value="1"/>
</dbReference>
<dbReference type="FunFam" id="1.20.120.1080:FF:000002">
    <property type="entry name" value="Putative ATP-dependent RNA helicase DHX36"/>
    <property type="match status" value="1"/>
</dbReference>
<keyword evidence="5" id="KW-0067">ATP-binding</keyword>
<evidence type="ECO:0000256" key="6">
    <source>
        <dbReference type="SAM" id="MobiDB-lite"/>
    </source>
</evidence>
<dbReference type="InterPro" id="IPR001650">
    <property type="entry name" value="Helicase_C-like"/>
</dbReference>
<dbReference type="GO" id="GO:0016787">
    <property type="term" value="F:hydrolase activity"/>
    <property type="evidence" value="ECO:0007669"/>
    <property type="project" value="UniProtKB-KW"/>
</dbReference>
<reference evidence="9 10" key="1">
    <citation type="submission" date="2017-03" db="EMBL/GenBank/DDBJ databases">
        <title>Genomes of endolithic fungi from Antarctica.</title>
        <authorList>
            <person name="Coleine C."/>
            <person name="Masonjones S."/>
            <person name="Stajich J.E."/>
        </authorList>
    </citation>
    <scope>NUCLEOTIDE SEQUENCE [LARGE SCALE GENOMIC DNA]</scope>
    <source>
        <strain evidence="9 10">CCFEE 5187</strain>
    </source>
</reference>
<dbReference type="EC" id="3.6.4.13" evidence="1"/>
<feature type="compositionally biased region" description="Basic residues" evidence="6">
    <location>
        <begin position="96"/>
        <end position="107"/>
    </location>
</feature>
<dbReference type="Pfam" id="PF00270">
    <property type="entry name" value="DEAD"/>
    <property type="match status" value="1"/>
</dbReference>
<evidence type="ECO:0000256" key="4">
    <source>
        <dbReference type="ARBA" id="ARBA00022806"/>
    </source>
</evidence>
<dbReference type="SUPFAM" id="SSF52540">
    <property type="entry name" value="P-loop containing nucleoside triphosphate hydrolases"/>
    <property type="match status" value="1"/>
</dbReference>
<evidence type="ECO:0000256" key="3">
    <source>
        <dbReference type="ARBA" id="ARBA00022801"/>
    </source>
</evidence>
<dbReference type="Pfam" id="PF21010">
    <property type="entry name" value="HA2_C"/>
    <property type="match status" value="1"/>
</dbReference>
<accession>A0A4U0XQK9</accession>
<dbReference type="GO" id="GO:0005524">
    <property type="term" value="F:ATP binding"/>
    <property type="evidence" value="ECO:0007669"/>
    <property type="project" value="UniProtKB-KW"/>
</dbReference>